<comment type="caution">
    <text evidence="1">The sequence shown here is derived from an EMBL/GenBank/DDBJ whole genome shotgun (WGS) entry which is preliminary data.</text>
</comment>
<evidence type="ECO:0000313" key="1">
    <source>
        <dbReference type="EMBL" id="MPN55486.1"/>
    </source>
</evidence>
<dbReference type="Gene3D" id="1.20.1440.120">
    <property type="entry name" value="Recombination protein O, C-terminal domain"/>
    <property type="match status" value="1"/>
</dbReference>
<dbReference type="InterPro" id="IPR003717">
    <property type="entry name" value="RecO"/>
</dbReference>
<dbReference type="SUPFAM" id="SSF57863">
    <property type="entry name" value="ArfGap/RecO-like zinc finger"/>
    <property type="match status" value="1"/>
</dbReference>
<sequence length="107" mass="12111">MKAAFELRLLCLAGYEPLLDACADCGEEEQEKQRFSTADGVLRCDDCAQGTKEEFQLTGPALSAMRYISSADARRLFSFTLEENALDLLEQVRLWLVNLQVKKLDFQ</sequence>
<gene>
    <name evidence="1" type="primary">recO_45</name>
    <name evidence="1" type="ORF">SDC9_203168</name>
</gene>
<dbReference type="InterPro" id="IPR037278">
    <property type="entry name" value="ARFGAP/RecO"/>
</dbReference>
<protein>
    <submittedName>
        <fullName evidence="1">DNA repair protein RecO</fullName>
    </submittedName>
</protein>
<dbReference type="GO" id="GO:0006310">
    <property type="term" value="P:DNA recombination"/>
    <property type="evidence" value="ECO:0007669"/>
    <property type="project" value="InterPro"/>
</dbReference>
<dbReference type="GO" id="GO:0006281">
    <property type="term" value="P:DNA repair"/>
    <property type="evidence" value="ECO:0007669"/>
    <property type="project" value="InterPro"/>
</dbReference>
<dbReference type="AlphaFoldDB" id="A0A645IWB9"/>
<dbReference type="EMBL" id="VSSQ01124803">
    <property type="protein sequence ID" value="MPN55486.1"/>
    <property type="molecule type" value="Genomic_DNA"/>
</dbReference>
<dbReference type="Pfam" id="PF02565">
    <property type="entry name" value="RecO_C"/>
    <property type="match status" value="1"/>
</dbReference>
<organism evidence="1">
    <name type="scientific">bioreactor metagenome</name>
    <dbReference type="NCBI Taxonomy" id="1076179"/>
    <lineage>
        <taxon>unclassified sequences</taxon>
        <taxon>metagenomes</taxon>
        <taxon>ecological metagenomes</taxon>
    </lineage>
</organism>
<proteinExistence type="predicted"/>
<reference evidence="1" key="1">
    <citation type="submission" date="2019-08" db="EMBL/GenBank/DDBJ databases">
        <authorList>
            <person name="Kucharzyk K."/>
            <person name="Murdoch R.W."/>
            <person name="Higgins S."/>
            <person name="Loffler F."/>
        </authorList>
    </citation>
    <scope>NUCLEOTIDE SEQUENCE</scope>
</reference>
<name>A0A645IWB9_9ZZZZ</name>
<dbReference type="InterPro" id="IPR042242">
    <property type="entry name" value="RecO_C"/>
</dbReference>
<accession>A0A645IWB9</accession>